<dbReference type="Pfam" id="PF00668">
    <property type="entry name" value="Condensation"/>
    <property type="match status" value="1"/>
</dbReference>
<organism evidence="2 3">
    <name type="scientific">Meganyctiphanes norvegica</name>
    <name type="common">Northern krill</name>
    <name type="synonym">Thysanopoda norvegica</name>
    <dbReference type="NCBI Taxonomy" id="48144"/>
    <lineage>
        <taxon>Eukaryota</taxon>
        <taxon>Metazoa</taxon>
        <taxon>Ecdysozoa</taxon>
        <taxon>Arthropoda</taxon>
        <taxon>Crustacea</taxon>
        <taxon>Multicrustacea</taxon>
        <taxon>Malacostraca</taxon>
        <taxon>Eumalacostraca</taxon>
        <taxon>Eucarida</taxon>
        <taxon>Euphausiacea</taxon>
        <taxon>Euphausiidae</taxon>
        <taxon>Meganyctiphanes</taxon>
    </lineage>
</organism>
<dbReference type="InterPro" id="IPR001242">
    <property type="entry name" value="Condensation_dom"/>
</dbReference>
<evidence type="ECO:0000259" key="1">
    <source>
        <dbReference type="Pfam" id="PF00668"/>
    </source>
</evidence>
<reference evidence="2 3" key="1">
    <citation type="submission" date="2024-05" db="EMBL/GenBank/DDBJ databases">
        <authorList>
            <person name="Wallberg A."/>
        </authorList>
    </citation>
    <scope>NUCLEOTIDE SEQUENCE [LARGE SCALE GENOMIC DNA]</scope>
</reference>
<dbReference type="GO" id="GO:0003824">
    <property type="term" value="F:catalytic activity"/>
    <property type="evidence" value="ECO:0007669"/>
    <property type="project" value="InterPro"/>
</dbReference>
<evidence type="ECO:0000313" key="2">
    <source>
        <dbReference type="EMBL" id="CAL4066267.1"/>
    </source>
</evidence>
<keyword evidence="3" id="KW-1185">Reference proteome</keyword>
<evidence type="ECO:0000313" key="3">
    <source>
        <dbReference type="Proteomes" id="UP001497623"/>
    </source>
</evidence>
<comment type="caution">
    <text evidence="2">The sequence shown here is derived from an EMBL/GenBank/DDBJ whole genome shotgun (WGS) entry which is preliminary data.</text>
</comment>
<protein>
    <recommendedName>
        <fullName evidence="1">Condensation domain-containing protein</fullName>
    </recommendedName>
</protein>
<accession>A0AAV2PWF3</accession>
<dbReference type="PANTHER" id="PTHR28037:SF1">
    <property type="entry name" value="ALCOHOL O-ACETYLTRANSFERASE 1-RELATED"/>
    <property type="match status" value="1"/>
</dbReference>
<name>A0AAV2PWF3_MEGNR</name>
<dbReference type="Proteomes" id="UP001497623">
    <property type="component" value="Unassembled WGS sequence"/>
</dbReference>
<dbReference type="EMBL" id="CAXKWB010002143">
    <property type="protein sequence ID" value="CAL4066267.1"/>
    <property type="molecule type" value="Genomic_DNA"/>
</dbReference>
<dbReference type="AlphaFoldDB" id="A0AAV2PWF3"/>
<dbReference type="Gene3D" id="3.30.559.10">
    <property type="entry name" value="Chloramphenicol acetyltransferase-like domain"/>
    <property type="match status" value="1"/>
</dbReference>
<feature type="domain" description="Condensation" evidence="1">
    <location>
        <begin position="33"/>
        <end position="275"/>
    </location>
</feature>
<dbReference type="InterPro" id="IPR023213">
    <property type="entry name" value="CAT-like_dom_sf"/>
</dbReference>
<dbReference type="InterPro" id="IPR052058">
    <property type="entry name" value="Alcohol_O-acetyltransferase"/>
</dbReference>
<proteinExistence type="predicted"/>
<gene>
    <name evidence="2" type="ORF">MNOR_LOCUS5514</name>
</gene>
<dbReference type="PANTHER" id="PTHR28037">
    <property type="entry name" value="ALCOHOL O-ACETYLTRANSFERASE 1-RELATED"/>
    <property type="match status" value="1"/>
</dbReference>
<sequence length="458" mass="52424">MSSFGDGWVRPASSLEEFMETCNRRNFCLIVYSVTLQVKNRLDAETVRQALKHLYRKVPTLRRCLQRRGDNLWWRDMDQENIDFKVLEAADFRKEYYSLGTHCYDSSPGPMWCARLITSESGVRCYAPELEDQFPQQYTLLLGFHHAMTDGTSNLKIIRYFLQILNSVIKGEYINDQTQLAEHSDGSQTIALKEEKKRELNFDLHSKAIKKSKFKDLKRVPFLLKAFPPPTGVTPCTLTMTRDLDQVTSSKFFAKCKAEGVSVHAGFCAMINAAIVDILNEKGFQQEVYHIYFGHAVNSRRYWKGDTSKALGCHMEGLLLQTIPTSRTILQDIWGYARTLYHDMTTKLNNGAPLEDSILVEEVTTEDSSIEVEKGISYCTTNIGKIDSIIPCDLEHVQMTRLERTTSIHKFGSTSQIAMQTFRGCFMFGLDYCPNKLSTEAAKIFADRIIRILQKQLE</sequence>
<dbReference type="SUPFAM" id="SSF52777">
    <property type="entry name" value="CoA-dependent acyltransferases"/>
    <property type="match status" value="1"/>
</dbReference>